<dbReference type="InterPro" id="IPR050738">
    <property type="entry name" value="Sulfatase"/>
</dbReference>
<comment type="similarity">
    <text evidence="1">Belongs to the sulfatase family.</text>
</comment>
<comment type="caution">
    <text evidence="3">The sequence shown here is derived from an EMBL/GenBank/DDBJ whole genome shotgun (WGS) entry which is preliminary data.</text>
</comment>
<dbReference type="PANTHER" id="PTHR42693">
    <property type="entry name" value="ARYLSULFATASE FAMILY MEMBER"/>
    <property type="match status" value="1"/>
</dbReference>
<feature type="domain" description="Sulfatase N-terminal" evidence="2">
    <location>
        <begin position="1"/>
        <end position="230"/>
    </location>
</feature>
<dbReference type="SUPFAM" id="SSF53649">
    <property type="entry name" value="Alkaline phosphatase-like"/>
    <property type="match status" value="1"/>
</dbReference>
<dbReference type="InterPro" id="IPR000917">
    <property type="entry name" value="Sulfatase_N"/>
</dbReference>
<dbReference type="InterPro" id="IPR017850">
    <property type="entry name" value="Alkaline_phosphatase_core_sf"/>
</dbReference>
<dbReference type="Gene3D" id="3.40.720.10">
    <property type="entry name" value="Alkaline Phosphatase, subunit A"/>
    <property type="match status" value="1"/>
</dbReference>
<evidence type="ECO:0000256" key="1">
    <source>
        <dbReference type="ARBA" id="ARBA00008779"/>
    </source>
</evidence>
<protein>
    <recommendedName>
        <fullName evidence="2">Sulfatase N-terminal domain-containing protein</fullName>
    </recommendedName>
</protein>
<dbReference type="PANTHER" id="PTHR42693:SF33">
    <property type="entry name" value="ARYLSULFATASE"/>
    <property type="match status" value="1"/>
</dbReference>
<dbReference type="AlphaFoldDB" id="X1GL80"/>
<feature type="non-terminal residue" evidence="3">
    <location>
        <position position="231"/>
    </location>
</feature>
<dbReference type="EMBL" id="BARU01022535">
    <property type="protein sequence ID" value="GAH57942.1"/>
    <property type="molecule type" value="Genomic_DNA"/>
</dbReference>
<organism evidence="3">
    <name type="scientific">marine sediment metagenome</name>
    <dbReference type="NCBI Taxonomy" id="412755"/>
    <lineage>
        <taxon>unclassified sequences</taxon>
        <taxon>metagenomes</taxon>
        <taxon>ecological metagenomes</taxon>
    </lineage>
</organism>
<sequence>MLMTGRHPTHTGILLNFLEVPSNARGIAEVFREAGYRTAFMGKWHLAAGSHKEIWVGREGGSWEDALPFMEANPNYNYVPPGRARLGFSDWAAYNFHASYYAAPYYGNTPQQRIMKGYETDALTTMAIEYMEAARVDSEPFFLMVAPHPPHPPFSRAPQEFLKDVNPQLQWNANVPEKYRKPRRATAAARYYAMCKNADHNLGRILDYLEQSGLGEDTIVVFTSDHGEMLG</sequence>
<dbReference type="GO" id="GO:0004065">
    <property type="term" value="F:arylsulfatase activity"/>
    <property type="evidence" value="ECO:0007669"/>
    <property type="project" value="TreeGrafter"/>
</dbReference>
<accession>X1GL80</accession>
<evidence type="ECO:0000313" key="3">
    <source>
        <dbReference type="EMBL" id="GAH57942.1"/>
    </source>
</evidence>
<proteinExistence type="inferred from homology"/>
<gene>
    <name evidence="3" type="ORF">S03H2_36695</name>
</gene>
<reference evidence="3" key="1">
    <citation type="journal article" date="2014" name="Front. Microbiol.">
        <title>High frequency of phylogenetically diverse reductive dehalogenase-homologous genes in deep subseafloor sedimentary metagenomes.</title>
        <authorList>
            <person name="Kawai M."/>
            <person name="Futagami T."/>
            <person name="Toyoda A."/>
            <person name="Takaki Y."/>
            <person name="Nishi S."/>
            <person name="Hori S."/>
            <person name="Arai W."/>
            <person name="Tsubouchi T."/>
            <person name="Morono Y."/>
            <person name="Uchiyama I."/>
            <person name="Ito T."/>
            <person name="Fujiyama A."/>
            <person name="Inagaki F."/>
            <person name="Takami H."/>
        </authorList>
    </citation>
    <scope>NUCLEOTIDE SEQUENCE</scope>
    <source>
        <strain evidence="3">Expedition CK06-06</strain>
    </source>
</reference>
<name>X1GL80_9ZZZZ</name>
<dbReference type="Pfam" id="PF00884">
    <property type="entry name" value="Sulfatase"/>
    <property type="match status" value="1"/>
</dbReference>
<evidence type="ECO:0000259" key="2">
    <source>
        <dbReference type="Pfam" id="PF00884"/>
    </source>
</evidence>